<dbReference type="Proteomes" id="UP001165079">
    <property type="component" value="Unassembled WGS sequence"/>
</dbReference>
<proteinExistence type="predicted"/>
<dbReference type="EMBL" id="BSTX01000005">
    <property type="protein sequence ID" value="GLZ81384.1"/>
    <property type="molecule type" value="Genomic_DNA"/>
</dbReference>
<accession>A0A9W6SSY2</accession>
<organism evidence="1 2">
    <name type="scientific">Actinorhabdospora filicis</name>
    <dbReference type="NCBI Taxonomy" id="1785913"/>
    <lineage>
        <taxon>Bacteria</taxon>
        <taxon>Bacillati</taxon>
        <taxon>Actinomycetota</taxon>
        <taxon>Actinomycetes</taxon>
        <taxon>Micromonosporales</taxon>
        <taxon>Micromonosporaceae</taxon>
        <taxon>Actinorhabdospora</taxon>
    </lineage>
</organism>
<comment type="caution">
    <text evidence="1">The sequence shown here is derived from an EMBL/GenBank/DDBJ whole genome shotgun (WGS) entry which is preliminary data.</text>
</comment>
<protein>
    <submittedName>
        <fullName evidence="1">Uncharacterized protein</fullName>
    </submittedName>
</protein>
<keyword evidence="2" id="KW-1185">Reference proteome</keyword>
<dbReference type="AlphaFoldDB" id="A0A9W6SSY2"/>
<sequence>MAKAVIAAAADLLEMRDWQALTLVNPDGSRWLSFGPMSSVKEAEKLAKSMAIGGRFGITTLYSVGHMRAACTGKAGLKGFCGHAGCGHPPWAHAFDAASRGRCVIGGCACPKFCK</sequence>
<evidence type="ECO:0000313" key="2">
    <source>
        <dbReference type="Proteomes" id="UP001165079"/>
    </source>
</evidence>
<dbReference type="RefSeq" id="WP_285666834.1">
    <property type="nucleotide sequence ID" value="NZ_BSTX01000005.1"/>
</dbReference>
<reference evidence="1" key="1">
    <citation type="submission" date="2023-03" db="EMBL/GenBank/DDBJ databases">
        <title>Actinorhabdospora filicis NBRC 111898.</title>
        <authorList>
            <person name="Ichikawa N."/>
            <person name="Sato H."/>
            <person name="Tonouchi N."/>
        </authorList>
    </citation>
    <scope>NUCLEOTIDE SEQUENCE</scope>
    <source>
        <strain evidence="1">NBRC 111898</strain>
    </source>
</reference>
<name>A0A9W6SSY2_9ACTN</name>
<gene>
    <name evidence="1" type="ORF">Afil01_61910</name>
</gene>
<evidence type="ECO:0000313" key="1">
    <source>
        <dbReference type="EMBL" id="GLZ81384.1"/>
    </source>
</evidence>